<dbReference type="PANTHER" id="PTHR43976:SF16">
    <property type="entry name" value="SHORT-CHAIN DEHYDROGENASE_REDUCTASE FAMILY PROTEIN"/>
    <property type="match status" value="1"/>
</dbReference>
<keyword evidence="2" id="KW-0560">Oxidoreductase</keyword>
<dbReference type="RefSeq" id="WP_073416238.1">
    <property type="nucleotide sequence ID" value="NZ_FQWC01000004.1"/>
</dbReference>
<dbReference type="InterPro" id="IPR036291">
    <property type="entry name" value="NAD(P)-bd_dom_sf"/>
</dbReference>
<sequence length="277" mass="30053">MKKTVLITGTSSGFGLAAAQFFAENNWNVIATMRDVSKAGKLLNKKNVWVEKLDVEDITTIHSAIESGIQHFGRIDVIVNNAGYGLFGIFEGASREAIQAQFNVNVFGAMDVSRAILPHFRTNKSGTIINVSSGAGAIGFPMASLYSASKFALEGFSESLRYELGSLGIKVKVIEPGGALETNFQARVGGESGNVQFIEDYVPFLEHIGKLYGGLENNVDHDALEKVVASIFEAANDNSDQFRYTPTNDIKLFLDARRSSSEEEYNALTNSIFSGKS</sequence>
<dbReference type="PRINTS" id="PR00080">
    <property type="entry name" value="SDRFAMILY"/>
</dbReference>
<gene>
    <name evidence="4" type="ORF">SAMN05443663_104135</name>
</gene>
<dbReference type="InterPro" id="IPR020904">
    <property type="entry name" value="Sc_DH/Rdtase_CS"/>
</dbReference>
<protein>
    <submittedName>
        <fullName evidence="4">NADP-dependent 3-hydroxy acid dehydrogenase YdfG</fullName>
    </submittedName>
</protein>
<dbReference type="STRING" id="370979.SAMN05443663_104135"/>
<dbReference type="PANTHER" id="PTHR43976">
    <property type="entry name" value="SHORT CHAIN DEHYDROGENASE"/>
    <property type="match status" value="1"/>
</dbReference>
<dbReference type="AlphaFoldDB" id="A0A1M5NAD0"/>
<dbReference type="CDD" id="cd05374">
    <property type="entry name" value="17beta-HSD-like_SDR_c"/>
    <property type="match status" value="1"/>
</dbReference>
<evidence type="ECO:0000256" key="2">
    <source>
        <dbReference type="ARBA" id="ARBA00023002"/>
    </source>
</evidence>
<dbReference type="InterPro" id="IPR002347">
    <property type="entry name" value="SDR_fam"/>
</dbReference>
<organism evidence="4 5">
    <name type="scientific">Flavobacterium defluvii</name>
    <dbReference type="NCBI Taxonomy" id="370979"/>
    <lineage>
        <taxon>Bacteria</taxon>
        <taxon>Pseudomonadati</taxon>
        <taxon>Bacteroidota</taxon>
        <taxon>Flavobacteriia</taxon>
        <taxon>Flavobacteriales</taxon>
        <taxon>Flavobacteriaceae</taxon>
        <taxon>Flavobacterium</taxon>
    </lineage>
</organism>
<evidence type="ECO:0000313" key="4">
    <source>
        <dbReference type="EMBL" id="SHG86468.1"/>
    </source>
</evidence>
<dbReference type="Gene3D" id="3.40.50.720">
    <property type="entry name" value="NAD(P)-binding Rossmann-like Domain"/>
    <property type="match status" value="1"/>
</dbReference>
<dbReference type="SUPFAM" id="SSF51735">
    <property type="entry name" value="NAD(P)-binding Rossmann-fold domains"/>
    <property type="match status" value="1"/>
</dbReference>
<dbReference type="PROSITE" id="PS00061">
    <property type="entry name" value="ADH_SHORT"/>
    <property type="match status" value="1"/>
</dbReference>
<name>A0A1M5NAD0_9FLAO</name>
<dbReference type="Pfam" id="PF00106">
    <property type="entry name" value="adh_short"/>
    <property type="match status" value="1"/>
</dbReference>
<dbReference type="Proteomes" id="UP000184071">
    <property type="component" value="Unassembled WGS sequence"/>
</dbReference>
<dbReference type="OrthoDB" id="1235794at2"/>
<accession>A0A1M5NAD0</accession>
<evidence type="ECO:0000256" key="3">
    <source>
        <dbReference type="RuleBase" id="RU000363"/>
    </source>
</evidence>
<dbReference type="InterPro" id="IPR051911">
    <property type="entry name" value="SDR_oxidoreductase"/>
</dbReference>
<dbReference type="EMBL" id="FQWC01000004">
    <property type="protein sequence ID" value="SHG86468.1"/>
    <property type="molecule type" value="Genomic_DNA"/>
</dbReference>
<comment type="similarity">
    <text evidence="1 3">Belongs to the short-chain dehydrogenases/reductases (SDR) family.</text>
</comment>
<dbReference type="PRINTS" id="PR00081">
    <property type="entry name" value="GDHRDH"/>
</dbReference>
<proteinExistence type="inferred from homology"/>
<evidence type="ECO:0000256" key="1">
    <source>
        <dbReference type="ARBA" id="ARBA00006484"/>
    </source>
</evidence>
<evidence type="ECO:0000313" key="5">
    <source>
        <dbReference type="Proteomes" id="UP000184071"/>
    </source>
</evidence>
<reference evidence="5" key="1">
    <citation type="submission" date="2016-11" db="EMBL/GenBank/DDBJ databases">
        <authorList>
            <person name="Varghese N."/>
            <person name="Submissions S."/>
        </authorList>
    </citation>
    <scope>NUCLEOTIDE SEQUENCE [LARGE SCALE GENOMIC DNA]</scope>
    <source>
        <strain evidence="5">DSM 17963</strain>
    </source>
</reference>
<dbReference type="GO" id="GO:0016491">
    <property type="term" value="F:oxidoreductase activity"/>
    <property type="evidence" value="ECO:0007669"/>
    <property type="project" value="UniProtKB-KW"/>
</dbReference>
<keyword evidence="5" id="KW-1185">Reference proteome</keyword>